<dbReference type="HAMAP" id="MF_01935">
    <property type="entry name" value="MenF"/>
    <property type="match status" value="1"/>
</dbReference>
<dbReference type="Pfam" id="PF00425">
    <property type="entry name" value="Chorismate_bind"/>
    <property type="match status" value="1"/>
</dbReference>
<comment type="catalytic activity">
    <reaction evidence="1 5">
        <text>chorismate = isochorismate</text>
        <dbReference type="Rhea" id="RHEA:18985"/>
        <dbReference type="ChEBI" id="CHEBI:29748"/>
        <dbReference type="ChEBI" id="CHEBI:29780"/>
        <dbReference type="EC" id="5.4.4.2"/>
    </reaction>
</comment>
<dbReference type="InterPro" id="IPR015890">
    <property type="entry name" value="Chorismate_C"/>
</dbReference>
<keyword evidence="8" id="KW-1185">Reference proteome</keyword>
<dbReference type="NCBIfam" id="TIGR00543">
    <property type="entry name" value="isochor_syn"/>
    <property type="match status" value="1"/>
</dbReference>
<dbReference type="EMBL" id="CAKLPX010000001">
    <property type="protein sequence ID" value="CAH0991691.1"/>
    <property type="molecule type" value="Genomic_DNA"/>
</dbReference>
<evidence type="ECO:0000259" key="6">
    <source>
        <dbReference type="Pfam" id="PF00425"/>
    </source>
</evidence>
<dbReference type="InterPro" id="IPR004561">
    <property type="entry name" value="IsoChor_synthase"/>
</dbReference>
<evidence type="ECO:0000256" key="3">
    <source>
        <dbReference type="ARBA" id="ARBA00022842"/>
    </source>
</evidence>
<gene>
    <name evidence="5 7" type="primary">menF</name>
    <name evidence="7" type="ORF">SIN8267_01803</name>
</gene>
<keyword evidence="5" id="KW-0479">Metal-binding</keyword>
<comment type="caution">
    <text evidence="7">The sequence shown here is derived from an EMBL/GenBank/DDBJ whole genome shotgun (WGS) entry which is preliminary data.</text>
</comment>
<sequence length="452" mass="51389">MNINCIDRQLESEDTRRQQLTKALSWLVLQLLHSREPSGFVEANLTSSIKLDSLDWYEGQTLYPRCYWRGRDEAIEIVALGCIRHFDSAEEAVQALPTGQRVWGGSSFGGGNKEKHIESGTSPYYFLPRIELIREKNTALKLRVAWYQGDQSQAIDCLNQLRQPEVCDRLAAPYIQKNFISQPDFDQWQAMVDKSLVAIKDQKFKKVVLARRSSWVFDRKLSATRLMKASRKENLRSFHFMLAIDAEKTFLGSTPERLFRRENDVITTEAVAGTAARGVSDDADQAMANWLLTDEKNGYENQLVVDDIHARLQPYYNNIEISDRPYLIALRKVQHLKHHISCKVNGAIDDAAILRRLQPTAAVAGLPLREAVDFIHQHEPFDRGWYSGAIGYFSEARSEFCVGIRSALVEKNKLHLYAGAGIVPGSEALSEWRELGRKTSTLFGLIDVKKEV</sequence>
<evidence type="ECO:0000256" key="5">
    <source>
        <dbReference type="HAMAP-Rule" id="MF_01935"/>
    </source>
</evidence>
<dbReference type="PANTHER" id="PTHR47253">
    <property type="match status" value="1"/>
</dbReference>
<keyword evidence="3 5" id="KW-0460">Magnesium</keyword>
<dbReference type="InterPro" id="IPR034681">
    <property type="entry name" value="MenF"/>
</dbReference>
<feature type="active site" description="Proton donor" evidence="5">
    <location>
        <position position="256"/>
    </location>
</feature>
<keyword evidence="5" id="KW-0474">Menaquinone biosynthesis</keyword>
<dbReference type="InterPro" id="IPR044250">
    <property type="entry name" value="MenF-like"/>
</dbReference>
<feature type="binding site" evidence="5">
    <location>
        <position position="300"/>
    </location>
    <ligand>
        <name>Mg(2+)</name>
        <dbReference type="ChEBI" id="CHEBI:18420"/>
    </ligand>
</feature>
<dbReference type="Proteomes" id="UP000838100">
    <property type="component" value="Unassembled WGS sequence"/>
</dbReference>
<dbReference type="SUPFAM" id="SSF56322">
    <property type="entry name" value="ADC synthase"/>
    <property type="match status" value="1"/>
</dbReference>
<evidence type="ECO:0000256" key="4">
    <source>
        <dbReference type="ARBA" id="ARBA00023235"/>
    </source>
</evidence>
<name>A0ABM9AG05_9GAMM</name>
<feature type="active site" description="Proton acceptor" evidence="5">
    <location>
        <position position="206"/>
    </location>
</feature>
<proteinExistence type="inferred from homology"/>
<dbReference type="GO" id="GO:0008909">
    <property type="term" value="F:isochorismate synthase activity"/>
    <property type="evidence" value="ECO:0007669"/>
    <property type="project" value="UniProtKB-EC"/>
</dbReference>
<comment type="pathway">
    <text evidence="5">Quinol/quinone metabolism; menaquinone biosynthesis.</text>
</comment>
<reference evidence="7" key="1">
    <citation type="submission" date="2021-12" db="EMBL/GenBank/DDBJ databases">
        <authorList>
            <person name="Rodrigo-Torres L."/>
            <person name="Arahal R. D."/>
            <person name="Lucena T."/>
        </authorList>
    </citation>
    <scope>NUCLEOTIDE SEQUENCE</scope>
    <source>
        <strain evidence="7">CECT 8267</strain>
    </source>
</reference>
<dbReference type="PANTHER" id="PTHR47253:SF4">
    <property type="entry name" value="ISOCHORISMATE SYNTHASE 2, CHLOROPLASTIC"/>
    <property type="match status" value="1"/>
</dbReference>
<feature type="domain" description="Chorismate-utilising enzyme C-terminal" evidence="6">
    <location>
        <begin position="185"/>
        <end position="438"/>
    </location>
</feature>
<comment type="function">
    <text evidence="5">Catalyzes the conversion of chorismate to isochorismate.</text>
</comment>
<evidence type="ECO:0000313" key="7">
    <source>
        <dbReference type="EMBL" id="CAH0991691.1"/>
    </source>
</evidence>
<evidence type="ECO:0000256" key="1">
    <source>
        <dbReference type="ARBA" id="ARBA00000799"/>
    </source>
</evidence>
<keyword evidence="4 5" id="KW-0413">Isomerase</keyword>
<dbReference type="Gene3D" id="3.60.120.10">
    <property type="entry name" value="Anthranilate synthase"/>
    <property type="match status" value="1"/>
</dbReference>
<dbReference type="InterPro" id="IPR005801">
    <property type="entry name" value="ADC_synthase"/>
</dbReference>
<evidence type="ECO:0000313" key="8">
    <source>
        <dbReference type="Proteomes" id="UP000838100"/>
    </source>
</evidence>
<dbReference type="RefSeq" id="WP_237444331.1">
    <property type="nucleotide sequence ID" value="NZ_CAKLPX010000001.1"/>
</dbReference>
<accession>A0ABM9AG05</accession>
<dbReference type="EC" id="5.4.4.2" evidence="5"/>
<feature type="binding site" evidence="5">
    <location>
        <position position="434"/>
    </location>
    <ligand>
        <name>Mg(2+)</name>
        <dbReference type="ChEBI" id="CHEBI:18420"/>
    </ligand>
</feature>
<evidence type="ECO:0000256" key="2">
    <source>
        <dbReference type="ARBA" id="ARBA00005297"/>
    </source>
</evidence>
<protein>
    <recommendedName>
        <fullName evidence="5">Isochorismate synthase MenF</fullName>
        <ecNumber evidence="5">5.4.4.2</ecNumber>
    </recommendedName>
    <alternativeName>
        <fullName evidence="5">Isochorismate mutase</fullName>
    </alternativeName>
</protein>
<comment type="cofactor">
    <cofactor evidence="5">
        <name>Mg(2+)</name>
        <dbReference type="ChEBI" id="CHEBI:18420"/>
    </cofactor>
</comment>
<comment type="similarity">
    <text evidence="2 5">Belongs to the isochorismate synthase family.</text>
</comment>
<organism evidence="7 8">
    <name type="scientific">Sinobacterium norvegicum</name>
    <dbReference type="NCBI Taxonomy" id="1641715"/>
    <lineage>
        <taxon>Bacteria</taxon>
        <taxon>Pseudomonadati</taxon>
        <taxon>Pseudomonadota</taxon>
        <taxon>Gammaproteobacteria</taxon>
        <taxon>Cellvibrionales</taxon>
        <taxon>Spongiibacteraceae</taxon>
        <taxon>Sinobacterium</taxon>
    </lineage>
</organism>
<comment type="pathway">
    <text evidence="5">Quinol/quinone metabolism; 1,4-dihydroxy-2-naphthoate biosynthesis; 1,4-dihydroxy-2-naphthoate from chorismate: step 1/7.</text>
</comment>